<organism evidence="1">
    <name type="scientific">Arundo donax</name>
    <name type="common">Giant reed</name>
    <name type="synonym">Donax arundinaceus</name>
    <dbReference type="NCBI Taxonomy" id="35708"/>
    <lineage>
        <taxon>Eukaryota</taxon>
        <taxon>Viridiplantae</taxon>
        <taxon>Streptophyta</taxon>
        <taxon>Embryophyta</taxon>
        <taxon>Tracheophyta</taxon>
        <taxon>Spermatophyta</taxon>
        <taxon>Magnoliopsida</taxon>
        <taxon>Liliopsida</taxon>
        <taxon>Poales</taxon>
        <taxon>Poaceae</taxon>
        <taxon>PACMAD clade</taxon>
        <taxon>Arundinoideae</taxon>
        <taxon>Arundineae</taxon>
        <taxon>Arundo</taxon>
    </lineage>
</organism>
<evidence type="ECO:0000313" key="1">
    <source>
        <dbReference type="EMBL" id="JAE31667.1"/>
    </source>
</evidence>
<dbReference type="EMBL" id="GBRH01166229">
    <property type="protein sequence ID" value="JAE31667.1"/>
    <property type="molecule type" value="Transcribed_RNA"/>
</dbReference>
<proteinExistence type="predicted"/>
<protein>
    <submittedName>
        <fullName evidence="1">Uncharacterized protein</fullName>
    </submittedName>
</protein>
<name>A0A0A9H4K3_ARUDO</name>
<accession>A0A0A9H4K3</accession>
<sequence length="57" mass="6314">MSEGISHNLILSLVTRPSRIMPWACPQAESELTQLKKIVRGPTPILHSASLYTGLDR</sequence>
<reference evidence="1" key="2">
    <citation type="journal article" date="2015" name="Data Brief">
        <title>Shoot transcriptome of the giant reed, Arundo donax.</title>
        <authorList>
            <person name="Barrero R.A."/>
            <person name="Guerrero F.D."/>
            <person name="Moolhuijzen P."/>
            <person name="Goolsby J.A."/>
            <person name="Tidwell J."/>
            <person name="Bellgard S.E."/>
            <person name="Bellgard M.I."/>
        </authorList>
    </citation>
    <scope>NUCLEOTIDE SEQUENCE</scope>
    <source>
        <tissue evidence="1">Shoot tissue taken approximately 20 cm above the soil surface</tissue>
    </source>
</reference>
<dbReference type="AlphaFoldDB" id="A0A0A9H4K3"/>
<reference evidence="1" key="1">
    <citation type="submission" date="2014-09" db="EMBL/GenBank/DDBJ databases">
        <authorList>
            <person name="Magalhaes I.L.F."/>
            <person name="Oliveira U."/>
            <person name="Santos F.R."/>
            <person name="Vidigal T.H.D.A."/>
            <person name="Brescovit A.D."/>
            <person name="Santos A.J."/>
        </authorList>
    </citation>
    <scope>NUCLEOTIDE SEQUENCE</scope>
    <source>
        <tissue evidence="1">Shoot tissue taken approximately 20 cm above the soil surface</tissue>
    </source>
</reference>